<reference evidence="1 2" key="1">
    <citation type="submission" date="2017-10" db="EMBL/GenBank/DDBJ databases">
        <title>Draft genome of actinobacteria isolated from guarana (Paullinia cupana (Mart.) Ducke.</title>
        <authorList>
            <person name="Siqueira K.A."/>
            <person name="Liotti R.G."/>
            <person name="Mendes T.A."/>
            <person name="Soares M.A."/>
        </authorList>
    </citation>
    <scope>NUCLEOTIDE SEQUENCE [LARGE SCALE GENOMIC DNA]</scope>
    <source>
        <strain evidence="1 2">199</strain>
    </source>
</reference>
<name>A0A3R8QHT5_9ACTN</name>
<proteinExistence type="predicted"/>
<organism evidence="1 2">
    <name type="scientific">Streptomyces griseofuscus</name>
    <dbReference type="NCBI Taxonomy" id="146922"/>
    <lineage>
        <taxon>Bacteria</taxon>
        <taxon>Bacillati</taxon>
        <taxon>Actinomycetota</taxon>
        <taxon>Actinomycetes</taxon>
        <taxon>Kitasatosporales</taxon>
        <taxon>Streptomycetaceae</taxon>
        <taxon>Streptomyces</taxon>
    </lineage>
</organism>
<dbReference type="Proteomes" id="UP000276379">
    <property type="component" value="Unassembled WGS sequence"/>
</dbReference>
<dbReference type="AlphaFoldDB" id="A0A3R8QHT5"/>
<gene>
    <name evidence="1" type="ORF">CQW44_15800</name>
</gene>
<protein>
    <submittedName>
        <fullName evidence="1">Uncharacterized protein</fullName>
    </submittedName>
</protein>
<evidence type="ECO:0000313" key="2">
    <source>
        <dbReference type="Proteomes" id="UP000276379"/>
    </source>
</evidence>
<dbReference type="EMBL" id="PDES01000006">
    <property type="protein sequence ID" value="RRQ86326.1"/>
    <property type="molecule type" value="Genomic_DNA"/>
</dbReference>
<dbReference type="RefSeq" id="WP_125213631.1">
    <property type="nucleotide sequence ID" value="NZ_PDES01000006.1"/>
</dbReference>
<accession>A0A3R8QHT5</accession>
<sequence>MLIYEYLPHELARLGVIARAAALDRRQVAAQIHLAQERAGRARVGPAEPHHLSELFIAELRRVQWERIAAAMDRDQAAVYTPSLDSRAVRCEVQRLQRLMTEVAEAERSGVAAVEISRHRVYRIGTRPVAGRSRPGVPSPVVHLLAASAEAAAERAWAVHGKDGGLYQRTGCRITSVVQVLPESGKLF</sequence>
<evidence type="ECO:0000313" key="1">
    <source>
        <dbReference type="EMBL" id="RRQ86326.1"/>
    </source>
</evidence>
<keyword evidence="2" id="KW-1185">Reference proteome</keyword>
<comment type="caution">
    <text evidence="1">The sequence shown here is derived from an EMBL/GenBank/DDBJ whole genome shotgun (WGS) entry which is preliminary data.</text>
</comment>